<name>A0AA86IEI6_PRIMG</name>
<evidence type="ECO:0000256" key="1">
    <source>
        <dbReference type="SAM" id="Phobius"/>
    </source>
</evidence>
<dbReference type="AlphaFoldDB" id="A0AA86IEI6"/>
<proteinExistence type="predicted"/>
<sequence>MSELWKRYGKTACIIFYVFALAMQMTTTFLIWNGRSLFWIMIIIQFLITTVFIFIAYKVANRVLLK</sequence>
<keyword evidence="1" id="KW-0812">Transmembrane</keyword>
<reference evidence="2 3" key="1">
    <citation type="submission" date="2017-07" db="EMBL/GenBank/DDBJ databases">
        <title>Isolation and development of strain Bacillus megaterium SR7 for enhanced growth and metabolite production under supercritical carbon dioxide.</title>
        <authorList>
            <person name="Freedman A.J.E."/>
            <person name="Peet K.C."/>
            <person name="Boock J.T."/>
            <person name="Penn K."/>
            <person name="Prather K.L.J."/>
            <person name="Thompson J.R."/>
        </authorList>
    </citation>
    <scope>NUCLEOTIDE SEQUENCE [LARGE SCALE GENOMIC DNA]</scope>
    <source>
        <strain evidence="2 3">SR7</strain>
    </source>
</reference>
<feature type="transmembrane region" description="Helical" evidence="1">
    <location>
        <begin position="12"/>
        <end position="32"/>
    </location>
</feature>
<keyword evidence="1" id="KW-1133">Transmembrane helix</keyword>
<feature type="transmembrane region" description="Helical" evidence="1">
    <location>
        <begin position="38"/>
        <end position="57"/>
    </location>
</feature>
<evidence type="ECO:0000313" key="3">
    <source>
        <dbReference type="Proteomes" id="UP000253834"/>
    </source>
</evidence>
<dbReference type="Proteomes" id="UP000253834">
    <property type="component" value="Chromosome"/>
</dbReference>
<gene>
    <name evidence="2" type="ORF">CIB87_26615</name>
</gene>
<accession>A0AA86IEI6</accession>
<evidence type="ECO:0000313" key="2">
    <source>
        <dbReference type="EMBL" id="AXI32391.1"/>
    </source>
</evidence>
<keyword evidence="1" id="KW-0472">Membrane</keyword>
<dbReference type="RefSeq" id="WP_114897172.1">
    <property type="nucleotide sequence ID" value="NZ_CP022674.1"/>
</dbReference>
<protein>
    <submittedName>
        <fullName evidence="2">Uncharacterized protein</fullName>
    </submittedName>
</protein>
<dbReference type="EMBL" id="CP022674">
    <property type="protein sequence ID" value="AXI32391.1"/>
    <property type="molecule type" value="Genomic_DNA"/>
</dbReference>
<organism evidence="2 3">
    <name type="scientific">Priestia megaterium</name>
    <name type="common">Bacillus megaterium</name>
    <dbReference type="NCBI Taxonomy" id="1404"/>
    <lineage>
        <taxon>Bacteria</taxon>
        <taxon>Bacillati</taxon>
        <taxon>Bacillota</taxon>
        <taxon>Bacilli</taxon>
        <taxon>Bacillales</taxon>
        <taxon>Bacillaceae</taxon>
        <taxon>Priestia</taxon>
    </lineage>
</organism>